<evidence type="ECO:0000256" key="2">
    <source>
        <dbReference type="ARBA" id="ARBA00007780"/>
    </source>
</evidence>
<dbReference type="PANTHER" id="PTHR11743">
    <property type="entry name" value="VOLTAGE-DEPENDENT ANION-SELECTIVE CHANNEL"/>
    <property type="match status" value="1"/>
</dbReference>
<evidence type="ECO:0000256" key="15">
    <source>
        <dbReference type="ARBA" id="ARBA00023136"/>
    </source>
</evidence>
<evidence type="ECO:0000256" key="9">
    <source>
        <dbReference type="ARBA" id="ARBA00022787"/>
    </source>
</evidence>
<evidence type="ECO:0000256" key="13">
    <source>
        <dbReference type="ARBA" id="ARBA00023114"/>
    </source>
</evidence>
<accession>A0ABD0QMC3</accession>
<dbReference type="AlphaFoldDB" id="A0ABD0QMC3"/>
<keyword evidence="9" id="KW-1000">Mitochondrion outer membrane</keyword>
<comment type="similarity">
    <text evidence="2">Belongs to the eukaryotic mitochondrial porin family.</text>
</comment>
<dbReference type="InterPro" id="IPR023614">
    <property type="entry name" value="Porin_dom_sf"/>
</dbReference>
<evidence type="ECO:0000256" key="1">
    <source>
        <dbReference type="ARBA" id="ARBA00004294"/>
    </source>
</evidence>
<dbReference type="GO" id="GO:0046930">
    <property type="term" value="C:pore complex"/>
    <property type="evidence" value="ECO:0007669"/>
    <property type="project" value="UniProtKB-KW"/>
</dbReference>
<evidence type="ECO:0000256" key="6">
    <source>
        <dbReference type="ARBA" id="ARBA00022553"/>
    </source>
</evidence>
<keyword evidence="4" id="KW-1134">Transmembrane beta strand</keyword>
<evidence type="ECO:0000313" key="21">
    <source>
        <dbReference type="EMBL" id="KAL0187374.1"/>
    </source>
</evidence>
<sequence length="50" mass="5397">NDGTEFGGSIYQKVNDQLETAVNLAWTAGSNNTRFGIAAKYQLDKDSSIS</sequence>
<comment type="caution">
    <text evidence="21">The sequence shown here is derived from an EMBL/GenBank/DDBJ whole genome shotgun (WGS) entry which is preliminary data.</text>
</comment>
<keyword evidence="15" id="KW-0472">Membrane</keyword>
<organism evidence="21 22">
    <name type="scientific">Cirrhinus mrigala</name>
    <name type="common">Mrigala</name>
    <dbReference type="NCBI Taxonomy" id="683832"/>
    <lineage>
        <taxon>Eukaryota</taxon>
        <taxon>Metazoa</taxon>
        <taxon>Chordata</taxon>
        <taxon>Craniata</taxon>
        <taxon>Vertebrata</taxon>
        <taxon>Euteleostomi</taxon>
        <taxon>Actinopterygii</taxon>
        <taxon>Neopterygii</taxon>
        <taxon>Teleostei</taxon>
        <taxon>Ostariophysi</taxon>
        <taxon>Cypriniformes</taxon>
        <taxon>Cyprinidae</taxon>
        <taxon>Labeoninae</taxon>
        <taxon>Labeonini</taxon>
        <taxon>Cirrhinus</taxon>
    </lineage>
</organism>
<dbReference type="PANTHER" id="PTHR11743:SF28">
    <property type="entry name" value="VOLTAGE-DEPENDENT ANION-SELECTIVE CHANNEL PROTEIN 3"/>
    <property type="match status" value="1"/>
</dbReference>
<keyword evidence="14" id="KW-0496">Mitochondrion</keyword>
<evidence type="ECO:0000256" key="4">
    <source>
        <dbReference type="ARBA" id="ARBA00022452"/>
    </source>
</evidence>
<dbReference type="GO" id="GO:0015288">
    <property type="term" value="F:porin activity"/>
    <property type="evidence" value="ECO:0007669"/>
    <property type="project" value="UniProtKB-KW"/>
</dbReference>
<evidence type="ECO:0000256" key="11">
    <source>
        <dbReference type="ARBA" id="ARBA00022990"/>
    </source>
</evidence>
<comment type="subcellular location">
    <subcellularLocation>
        <location evidence="1">Mitochondrion outer membrane</location>
    </subcellularLocation>
</comment>
<evidence type="ECO:0000256" key="16">
    <source>
        <dbReference type="ARBA" id="ARBA00024167"/>
    </source>
</evidence>
<evidence type="ECO:0000256" key="17">
    <source>
        <dbReference type="ARBA" id="ARBA00034430"/>
    </source>
</evidence>
<keyword evidence="13" id="KW-0626">Porin</keyword>
<evidence type="ECO:0000256" key="7">
    <source>
        <dbReference type="ARBA" id="ARBA00022692"/>
    </source>
</evidence>
<dbReference type="GO" id="GO:0000166">
    <property type="term" value="F:nucleotide binding"/>
    <property type="evidence" value="ECO:0007669"/>
    <property type="project" value="UniProtKB-KW"/>
</dbReference>
<keyword evidence="12" id="KW-0406">Ion transport</keyword>
<keyword evidence="7" id="KW-0812">Transmembrane</keyword>
<keyword evidence="6" id="KW-0597">Phosphoprotein</keyword>
<dbReference type="Proteomes" id="UP001529510">
    <property type="component" value="Unassembled WGS sequence"/>
</dbReference>
<keyword evidence="8" id="KW-0547">Nucleotide-binding</keyword>
<comment type="catalytic activity">
    <reaction evidence="16">
        <text>chloride(in) = chloride(out)</text>
        <dbReference type="Rhea" id="RHEA:29823"/>
        <dbReference type="ChEBI" id="CHEBI:17996"/>
    </reaction>
</comment>
<evidence type="ECO:0000256" key="12">
    <source>
        <dbReference type="ARBA" id="ARBA00023065"/>
    </source>
</evidence>
<evidence type="ECO:0000313" key="22">
    <source>
        <dbReference type="Proteomes" id="UP001529510"/>
    </source>
</evidence>
<feature type="non-terminal residue" evidence="21">
    <location>
        <position position="1"/>
    </location>
</feature>
<evidence type="ECO:0000256" key="8">
    <source>
        <dbReference type="ARBA" id="ARBA00022741"/>
    </source>
</evidence>
<evidence type="ECO:0000256" key="19">
    <source>
        <dbReference type="ARBA" id="ARBA00049964"/>
    </source>
</evidence>
<proteinExistence type="inferred from homology"/>
<keyword evidence="5" id="KW-1017">Isopeptide bond</keyword>
<evidence type="ECO:0000256" key="10">
    <source>
        <dbReference type="ARBA" id="ARBA00022843"/>
    </source>
</evidence>
<evidence type="ECO:0000256" key="20">
    <source>
        <dbReference type="ARBA" id="ARBA00050036"/>
    </source>
</evidence>
<comment type="catalytic activity">
    <reaction evidence="17">
        <text>K(+)(in) = K(+)(out)</text>
        <dbReference type="Rhea" id="RHEA:29463"/>
        <dbReference type="ChEBI" id="CHEBI:29103"/>
    </reaction>
</comment>
<dbReference type="EMBL" id="JAMKFB020000008">
    <property type="protein sequence ID" value="KAL0187374.1"/>
    <property type="molecule type" value="Genomic_DNA"/>
</dbReference>
<keyword evidence="3" id="KW-0813">Transport</keyword>
<comment type="subunit">
    <text evidence="18">Interacts with ARMC12 in a TBC1D21-dependent manner. Interacts with MISFA.</text>
</comment>
<dbReference type="InterPro" id="IPR001925">
    <property type="entry name" value="Porin_Euk"/>
</dbReference>
<evidence type="ECO:0000256" key="14">
    <source>
        <dbReference type="ARBA" id="ARBA00023128"/>
    </source>
</evidence>
<dbReference type="GO" id="GO:0006811">
    <property type="term" value="P:monoatomic ion transport"/>
    <property type="evidence" value="ECO:0007669"/>
    <property type="project" value="UniProtKB-KW"/>
</dbReference>
<dbReference type="Gene3D" id="2.40.160.10">
    <property type="entry name" value="Porin"/>
    <property type="match status" value="1"/>
</dbReference>
<evidence type="ECO:0000256" key="5">
    <source>
        <dbReference type="ARBA" id="ARBA00022499"/>
    </source>
</evidence>
<evidence type="ECO:0000256" key="18">
    <source>
        <dbReference type="ARBA" id="ARBA00046980"/>
    </source>
</evidence>
<protein>
    <recommendedName>
        <fullName evidence="20">Non-selective voltage-gated ion channel VDAC3</fullName>
    </recommendedName>
</protein>
<dbReference type="GO" id="GO:0005741">
    <property type="term" value="C:mitochondrial outer membrane"/>
    <property type="evidence" value="ECO:0007669"/>
    <property type="project" value="UniProtKB-SubCell"/>
</dbReference>
<name>A0ABD0QMC3_CIRMR</name>
<feature type="non-terminal residue" evidence="21">
    <location>
        <position position="50"/>
    </location>
</feature>
<comment type="function">
    <text evidence="19">Non-selective voltage-gated ion channel that mediates the transport of anions and cations through the mitochondrion outer membrane and plasma membrane. Forms a high-conducting channel with a stable open state and a voltage-induced closure with a mild preference for anions over cations. Involved in male fertility and sperm mitochondrial sheath formation.</text>
</comment>
<keyword evidence="10" id="KW-0832">Ubl conjugation</keyword>
<dbReference type="Pfam" id="PF01459">
    <property type="entry name" value="Porin_3"/>
    <property type="match status" value="1"/>
</dbReference>
<dbReference type="InterPro" id="IPR027246">
    <property type="entry name" value="Porin_Euk/Tom40"/>
</dbReference>
<gene>
    <name evidence="21" type="ORF">M9458_019044</name>
</gene>
<reference evidence="21 22" key="1">
    <citation type="submission" date="2024-05" db="EMBL/GenBank/DDBJ databases">
        <title>Genome sequencing and assembly of Indian major carp, Cirrhinus mrigala (Hamilton, 1822).</title>
        <authorList>
            <person name="Mohindra V."/>
            <person name="Chowdhury L.M."/>
            <person name="Lal K."/>
            <person name="Jena J.K."/>
        </authorList>
    </citation>
    <scope>NUCLEOTIDE SEQUENCE [LARGE SCALE GENOMIC DNA]</scope>
    <source>
        <strain evidence="21">CM1030</strain>
        <tissue evidence="21">Blood</tissue>
    </source>
</reference>
<evidence type="ECO:0000256" key="3">
    <source>
        <dbReference type="ARBA" id="ARBA00022448"/>
    </source>
</evidence>
<keyword evidence="11" id="KW-0007">Acetylation</keyword>
<keyword evidence="22" id="KW-1185">Reference proteome</keyword>